<name>A0A3P6T1U3_CYLGO</name>
<reference evidence="1 2" key="1">
    <citation type="submission" date="2018-11" db="EMBL/GenBank/DDBJ databases">
        <authorList>
            <consortium name="Pathogen Informatics"/>
        </authorList>
    </citation>
    <scope>NUCLEOTIDE SEQUENCE [LARGE SCALE GENOMIC DNA]</scope>
</reference>
<dbReference type="Proteomes" id="UP000271889">
    <property type="component" value="Unassembled WGS sequence"/>
</dbReference>
<evidence type="ECO:0000313" key="1">
    <source>
        <dbReference type="EMBL" id="VDK59411.1"/>
    </source>
</evidence>
<proteinExistence type="predicted"/>
<gene>
    <name evidence="1" type="ORF">CGOC_LOCUS4656</name>
</gene>
<dbReference type="OrthoDB" id="10593009at2759"/>
<protein>
    <submittedName>
        <fullName evidence="1">Uncharacterized protein</fullName>
    </submittedName>
</protein>
<sequence length="56" mass="6354">MNSVVEVKTEIEDMDVEPVTGFQNHSSSVRDSIGGIDKKRILEDRNDEEELFDNVS</sequence>
<dbReference type="AlphaFoldDB" id="A0A3P6T1U3"/>
<organism evidence="1 2">
    <name type="scientific">Cylicostephanus goldi</name>
    <name type="common">Nematode worm</name>
    <dbReference type="NCBI Taxonomy" id="71465"/>
    <lineage>
        <taxon>Eukaryota</taxon>
        <taxon>Metazoa</taxon>
        <taxon>Ecdysozoa</taxon>
        <taxon>Nematoda</taxon>
        <taxon>Chromadorea</taxon>
        <taxon>Rhabditida</taxon>
        <taxon>Rhabditina</taxon>
        <taxon>Rhabditomorpha</taxon>
        <taxon>Strongyloidea</taxon>
        <taxon>Strongylidae</taxon>
        <taxon>Cylicostephanus</taxon>
    </lineage>
</organism>
<keyword evidence="2" id="KW-1185">Reference proteome</keyword>
<evidence type="ECO:0000313" key="2">
    <source>
        <dbReference type="Proteomes" id="UP000271889"/>
    </source>
</evidence>
<dbReference type="EMBL" id="UYRV01013143">
    <property type="protein sequence ID" value="VDK59411.1"/>
    <property type="molecule type" value="Genomic_DNA"/>
</dbReference>
<accession>A0A3P6T1U3</accession>